<dbReference type="RefSeq" id="WP_052474590.1">
    <property type="nucleotide sequence ID" value="NZ_JXRP01000009.1"/>
</dbReference>
<evidence type="ECO:0000313" key="4">
    <source>
        <dbReference type="Proteomes" id="UP000031938"/>
    </source>
</evidence>
<evidence type="ECO:0000256" key="1">
    <source>
        <dbReference type="SAM" id="MobiDB-lite"/>
    </source>
</evidence>
<reference evidence="3 4" key="1">
    <citation type="submission" date="2015-01" db="EMBL/GenBank/DDBJ databases">
        <title>Genome sequencing of Jeotgalibacillus soli.</title>
        <authorList>
            <person name="Goh K.M."/>
            <person name="Chan K.-G."/>
            <person name="Yaakop A.S."/>
            <person name="Ee R."/>
            <person name="Gan H.M."/>
            <person name="Chan C.S."/>
        </authorList>
    </citation>
    <scope>NUCLEOTIDE SEQUENCE [LARGE SCALE GENOMIC DNA]</scope>
    <source>
        <strain evidence="3 4">P9</strain>
    </source>
</reference>
<dbReference type="Proteomes" id="UP000031938">
    <property type="component" value="Unassembled WGS sequence"/>
</dbReference>
<dbReference type="EMBL" id="JXRP01000009">
    <property type="protein sequence ID" value="KIL49563.1"/>
    <property type="molecule type" value="Genomic_DNA"/>
</dbReference>
<sequence length="329" mass="37430">MTTKHVETFQSEEQVLQKIEELKLNGYDENDIYVMARHKDELSMVSARTDVETESAEGNWMDKFKAFVTGDTPVREAFDRMGLDKEDTARYYDEVQNGAILLYADSEYSDSAIDREREVNGTMDSYSTRQGVAVADQDEALISKHEPLETDKERFGSDHYNDNDPQPNGLFNKDDYDTAYGNGSAEQVDRHDHLLKDSDSKKTASDSIGRNDTSEMNNEERVIKQSGDAVDAGTPRNSIRPDQEGEAPHHSDRHSVTAQSGGQEQEEVHHSEHEDNPNSHNHDLHPHPKGDDSQQVRTSRALDPDHGNDVDEDRRLIEEERVFRNKDRL</sequence>
<gene>
    <name evidence="3" type="ORF">KP78_10310</name>
</gene>
<evidence type="ECO:0000259" key="2">
    <source>
        <dbReference type="Pfam" id="PF11181"/>
    </source>
</evidence>
<feature type="compositionally biased region" description="Basic and acidic residues" evidence="1">
    <location>
        <begin position="266"/>
        <end position="329"/>
    </location>
</feature>
<feature type="compositionally biased region" description="Basic and acidic residues" evidence="1">
    <location>
        <begin position="239"/>
        <end position="255"/>
    </location>
</feature>
<keyword evidence="4" id="KW-1185">Reference proteome</keyword>
<feature type="region of interest" description="Disordered" evidence="1">
    <location>
        <begin position="120"/>
        <end position="329"/>
    </location>
</feature>
<comment type="caution">
    <text evidence="3">The sequence shown here is derived from an EMBL/GenBank/DDBJ whole genome shotgun (WGS) entry which is preliminary data.</text>
</comment>
<protein>
    <recommendedName>
        <fullName evidence="2">General stress protein 17M-like domain-containing protein</fullName>
    </recommendedName>
</protein>
<name>A0A0C2W062_9BACL</name>
<feature type="compositionally biased region" description="Basic and acidic residues" evidence="1">
    <location>
        <begin position="141"/>
        <end position="162"/>
    </location>
</feature>
<feature type="compositionally biased region" description="Basic and acidic residues" evidence="1">
    <location>
        <begin position="187"/>
        <end position="204"/>
    </location>
</feature>
<feature type="domain" description="General stress protein 17M-like" evidence="2">
    <location>
        <begin position="6"/>
        <end position="98"/>
    </location>
</feature>
<accession>A0A0C2W062</accession>
<organism evidence="3 4">
    <name type="scientific">Jeotgalibacillus soli</name>
    <dbReference type="NCBI Taxonomy" id="889306"/>
    <lineage>
        <taxon>Bacteria</taxon>
        <taxon>Bacillati</taxon>
        <taxon>Bacillota</taxon>
        <taxon>Bacilli</taxon>
        <taxon>Bacillales</taxon>
        <taxon>Caryophanaceae</taxon>
        <taxon>Jeotgalibacillus</taxon>
    </lineage>
</organism>
<dbReference type="AlphaFoldDB" id="A0A0C2W062"/>
<dbReference type="PATRIC" id="fig|889306.3.peg.1036"/>
<evidence type="ECO:0000313" key="3">
    <source>
        <dbReference type="EMBL" id="KIL49563.1"/>
    </source>
</evidence>
<dbReference type="OrthoDB" id="2678178at2"/>
<dbReference type="STRING" id="889306.KP78_10310"/>
<dbReference type="InterPro" id="IPR025889">
    <property type="entry name" value="GSP17M-like_dom"/>
</dbReference>
<proteinExistence type="predicted"/>
<dbReference type="Pfam" id="PF11181">
    <property type="entry name" value="YflT"/>
    <property type="match status" value="1"/>
</dbReference>